<dbReference type="RefSeq" id="WP_220609056.1">
    <property type="nucleotide sequence ID" value="NZ_CP080598.1"/>
</dbReference>
<evidence type="ECO:0000313" key="2">
    <source>
        <dbReference type="Proteomes" id="UP000826540"/>
    </source>
</evidence>
<evidence type="ECO:0008006" key="3">
    <source>
        <dbReference type="Google" id="ProtNLM"/>
    </source>
</evidence>
<dbReference type="EMBL" id="CP080598">
    <property type="protein sequence ID" value="QYX30941.1"/>
    <property type="molecule type" value="Genomic_DNA"/>
</dbReference>
<proteinExistence type="predicted"/>
<dbReference type="Proteomes" id="UP000826540">
    <property type="component" value="Chromosome"/>
</dbReference>
<gene>
    <name evidence="1" type="ORF">K2F26_19110</name>
</gene>
<name>A0ABX8WWX5_9CYAN</name>
<organism evidence="1 2">
    <name type="scientific">Sphaerospermopsis torques-reginae ITEP-024</name>
    <dbReference type="NCBI Taxonomy" id="984208"/>
    <lineage>
        <taxon>Bacteria</taxon>
        <taxon>Bacillati</taxon>
        <taxon>Cyanobacteriota</taxon>
        <taxon>Cyanophyceae</taxon>
        <taxon>Nostocales</taxon>
        <taxon>Aphanizomenonaceae</taxon>
        <taxon>Sphaerospermopsis</taxon>
        <taxon>Sphaerospermopsis torques-reginae</taxon>
    </lineage>
</organism>
<accession>A0ABX8WWX5</accession>
<protein>
    <recommendedName>
        <fullName evidence="3">Transposase</fullName>
    </recommendedName>
</protein>
<sequence length="74" mass="8542">MAKLDEAYLVENRPNKKPDMKNQIFSRKDDLHLTFRLLPSADLQQAAKRMTQYHFPDLCQFLGIECLPPSSSCS</sequence>
<reference evidence="1 2" key="1">
    <citation type="journal article" date="2022" name="J. Am. Chem. Soc.">
        <title>Biosynthesis of Guanitoxin Enables Global Environmental Detection in Freshwater Cyanobacteria.</title>
        <authorList>
            <person name="Lima S.T."/>
            <person name="Fallon T.R."/>
            <person name="Cordoza J.L."/>
            <person name="Chekan J.R."/>
            <person name="Delbaje E."/>
            <person name="Hopiavuori A.R."/>
            <person name="Alvarenga D.O."/>
            <person name="Wood S.M."/>
            <person name="Luhavaya H."/>
            <person name="Baumgartner J.T."/>
            <person name="Dorr F.A."/>
            <person name="Etchegaray A."/>
            <person name="Pinto E."/>
            <person name="McKinnie S.M.K."/>
            <person name="Fiore M.F."/>
            <person name="Moore B.S."/>
        </authorList>
    </citation>
    <scope>NUCLEOTIDE SEQUENCE [LARGE SCALE GENOMIC DNA]</scope>
    <source>
        <strain evidence="1 2">ITEP-024</strain>
    </source>
</reference>
<evidence type="ECO:0000313" key="1">
    <source>
        <dbReference type="EMBL" id="QYX30941.1"/>
    </source>
</evidence>
<keyword evidence="2" id="KW-1185">Reference proteome</keyword>